<keyword evidence="2" id="KW-0472">Membrane</keyword>
<feature type="domain" description="CSC1/OSCA1-like 7TM region" evidence="3">
    <location>
        <begin position="1"/>
        <end position="66"/>
    </location>
</feature>
<dbReference type="Proteomes" id="UP001357485">
    <property type="component" value="Unassembled WGS sequence"/>
</dbReference>
<protein>
    <submittedName>
        <fullName evidence="4">Phosphate metabolism protein 7</fullName>
    </submittedName>
</protein>
<evidence type="ECO:0000313" key="4">
    <source>
        <dbReference type="EMBL" id="KAK5177136.1"/>
    </source>
</evidence>
<evidence type="ECO:0000256" key="2">
    <source>
        <dbReference type="SAM" id="Phobius"/>
    </source>
</evidence>
<feature type="non-terminal residue" evidence="4">
    <location>
        <position position="1"/>
    </location>
</feature>
<feature type="compositionally biased region" description="Basic and acidic residues" evidence="1">
    <location>
        <begin position="135"/>
        <end position="146"/>
    </location>
</feature>
<feature type="transmembrane region" description="Helical" evidence="2">
    <location>
        <begin position="6"/>
        <end position="25"/>
    </location>
</feature>
<keyword evidence="2" id="KW-0812">Transmembrane</keyword>
<feature type="region of interest" description="Disordered" evidence="1">
    <location>
        <begin position="124"/>
        <end position="146"/>
    </location>
</feature>
<dbReference type="EMBL" id="JAVRRA010019719">
    <property type="protein sequence ID" value="KAK5177136.1"/>
    <property type="molecule type" value="Genomic_DNA"/>
</dbReference>
<feature type="transmembrane region" description="Helical" evidence="2">
    <location>
        <begin position="46"/>
        <end position="68"/>
    </location>
</feature>
<keyword evidence="2" id="KW-1133">Transmembrane helix</keyword>
<evidence type="ECO:0000259" key="3">
    <source>
        <dbReference type="Pfam" id="PF02714"/>
    </source>
</evidence>
<proteinExistence type="predicted"/>
<dbReference type="PANTHER" id="PTHR13018">
    <property type="entry name" value="PROBABLE MEMBRANE PROTEIN DUF221-RELATED"/>
    <property type="match status" value="1"/>
</dbReference>
<feature type="transmembrane region" description="Helical" evidence="2">
    <location>
        <begin position="80"/>
        <end position="100"/>
    </location>
</feature>
<comment type="caution">
    <text evidence="4">The sequence shown here is derived from an EMBL/GenBank/DDBJ whole genome shotgun (WGS) entry which is preliminary data.</text>
</comment>
<name>A0ABR0LIJ8_9PEZI</name>
<gene>
    <name evidence="4" type="primary">PHM7_5</name>
    <name evidence="4" type="ORF">LTR16_011029</name>
</gene>
<accession>A0ABR0LIJ8</accession>
<dbReference type="PANTHER" id="PTHR13018:SF26">
    <property type="entry name" value="DOMAIN PROTEIN, PUTATIVE (AFU_ORTHOLOGUE AFUA_5G10920)-RELATED"/>
    <property type="match status" value="1"/>
</dbReference>
<dbReference type="InterPro" id="IPR003864">
    <property type="entry name" value="CSC1/OSCA1-like_7TM"/>
</dbReference>
<dbReference type="InterPro" id="IPR045122">
    <property type="entry name" value="Csc1-like"/>
</dbReference>
<dbReference type="Pfam" id="PF02714">
    <property type="entry name" value="RSN1_7TM"/>
    <property type="match status" value="1"/>
</dbReference>
<organism evidence="4 5">
    <name type="scientific">Cryomyces antarcticus</name>
    <dbReference type="NCBI Taxonomy" id="329879"/>
    <lineage>
        <taxon>Eukaryota</taxon>
        <taxon>Fungi</taxon>
        <taxon>Dikarya</taxon>
        <taxon>Ascomycota</taxon>
        <taxon>Pezizomycotina</taxon>
        <taxon>Dothideomycetes</taxon>
        <taxon>Dothideomycetes incertae sedis</taxon>
        <taxon>Cryomyces</taxon>
    </lineage>
</organism>
<sequence>ICYACIAPLVLAFAAIGLWFFYFAYRYKLLFVSNANIDTKGLVYPRALQQLFVGLYVAELCLVGLFAIKAGTPGAIGPLILMIILLIFTALYHVSLNAAIDPLMKYLPKSLDAEERRLLDIENGGETGTLVDDESGYKKERQGVQD</sequence>
<reference evidence="4 5" key="1">
    <citation type="submission" date="2023-08" db="EMBL/GenBank/DDBJ databases">
        <title>Black Yeasts Isolated from many extreme environments.</title>
        <authorList>
            <person name="Coleine C."/>
            <person name="Stajich J.E."/>
            <person name="Selbmann L."/>
        </authorList>
    </citation>
    <scope>NUCLEOTIDE SEQUENCE [LARGE SCALE GENOMIC DNA]</scope>
    <source>
        <strain evidence="4 5">CCFEE 536</strain>
    </source>
</reference>
<feature type="non-terminal residue" evidence="4">
    <location>
        <position position="146"/>
    </location>
</feature>
<keyword evidence="5" id="KW-1185">Reference proteome</keyword>
<evidence type="ECO:0000313" key="5">
    <source>
        <dbReference type="Proteomes" id="UP001357485"/>
    </source>
</evidence>
<evidence type="ECO:0000256" key="1">
    <source>
        <dbReference type="SAM" id="MobiDB-lite"/>
    </source>
</evidence>